<organism evidence="2 3">
    <name type="scientific">Cohnella hashimotonis</name>
    <dbReference type="NCBI Taxonomy" id="2826895"/>
    <lineage>
        <taxon>Bacteria</taxon>
        <taxon>Bacillati</taxon>
        <taxon>Bacillota</taxon>
        <taxon>Bacilli</taxon>
        <taxon>Bacillales</taxon>
        <taxon>Paenibacillaceae</taxon>
        <taxon>Cohnella</taxon>
    </lineage>
</organism>
<dbReference type="GO" id="GO:0016853">
    <property type="term" value="F:isomerase activity"/>
    <property type="evidence" value="ECO:0007669"/>
    <property type="project" value="UniProtKB-KW"/>
</dbReference>
<evidence type="ECO:0000313" key="2">
    <source>
        <dbReference type="EMBL" id="MDI4650141.1"/>
    </source>
</evidence>
<keyword evidence="3" id="KW-1185">Reference proteome</keyword>
<feature type="domain" description="Xylose isomerase-like TIM barrel" evidence="1">
    <location>
        <begin position="26"/>
        <end position="262"/>
    </location>
</feature>
<dbReference type="EMBL" id="JAGRPV010000002">
    <property type="protein sequence ID" value="MDI4650141.1"/>
    <property type="molecule type" value="Genomic_DNA"/>
</dbReference>
<dbReference type="RefSeq" id="WP_282913008.1">
    <property type="nucleotide sequence ID" value="NZ_JAGRPV010000002.1"/>
</dbReference>
<dbReference type="SUPFAM" id="SSF51658">
    <property type="entry name" value="Xylose isomerase-like"/>
    <property type="match status" value="1"/>
</dbReference>
<protein>
    <submittedName>
        <fullName evidence="2">Sugar phosphate isomerase/epimerase family protein</fullName>
    </submittedName>
</protein>
<accession>A0ABT6TTF4</accession>
<dbReference type="InterPro" id="IPR050312">
    <property type="entry name" value="IolE/XylAMocC-like"/>
</dbReference>
<gene>
    <name evidence="2" type="ORF">KB449_34750</name>
</gene>
<dbReference type="Proteomes" id="UP001161691">
    <property type="component" value="Unassembled WGS sequence"/>
</dbReference>
<evidence type="ECO:0000259" key="1">
    <source>
        <dbReference type="Pfam" id="PF01261"/>
    </source>
</evidence>
<dbReference type="PANTHER" id="PTHR12110:SF21">
    <property type="entry name" value="XYLOSE ISOMERASE-LIKE TIM BARREL DOMAIN-CONTAINING PROTEIN"/>
    <property type="match status" value="1"/>
</dbReference>
<dbReference type="InterPro" id="IPR013022">
    <property type="entry name" value="Xyl_isomerase-like_TIM-brl"/>
</dbReference>
<evidence type="ECO:0000313" key="3">
    <source>
        <dbReference type="Proteomes" id="UP001161691"/>
    </source>
</evidence>
<proteinExistence type="predicted"/>
<name>A0ABT6TTF4_9BACL</name>
<reference evidence="2" key="1">
    <citation type="submission" date="2023-04" db="EMBL/GenBank/DDBJ databases">
        <title>Comparative genomic analysis of Cohnella hashimotonis sp. nov., isolated from the International Space Station.</title>
        <authorList>
            <person name="Venkateswaran K."/>
            <person name="Simpson A."/>
        </authorList>
    </citation>
    <scope>NUCLEOTIDE SEQUENCE</scope>
    <source>
        <strain evidence="2">F6_2S_P_1</strain>
    </source>
</reference>
<dbReference type="InterPro" id="IPR036237">
    <property type="entry name" value="Xyl_isomerase-like_sf"/>
</dbReference>
<dbReference type="Gene3D" id="3.20.20.150">
    <property type="entry name" value="Divalent-metal-dependent TIM barrel enzymes"/>
    <property type="match status" value="1"/>
</dbReference>
<dbReference type="Pfam" id="PF01261">
    <property type="entry name" value="AP_endonuc_2"/>
    <property type="match status" value="1"/>
</dbReference>
<sequence length="274" mass="30631">MNKLDRSRIAVMNIHYQYHPFAKFLDAMERHGIRHVDLWAGYPHFLVPDATYREAAELRRELDRRSLNPICFTPKQGGYPLNIAAEDPIIRQRSLDYLLKCVEIAAELGTPMLQLLPGWGYYGKSPEEARGRACEGLRRVAERAGSLGITAILEHLQIIESNLALTRSDLAAMLREADTPHLKAVVDTCHMAVAGETLTEYFGELGDKLVHVHLNDSDQLPLGEGKLPIGGYIQELEQLGYDGYVSLEICSRLHYIDPDAALAVSLGTLDRLLS</sequence>
<keyword evidence="2" id="KW-0413">Isomerase</keyword>
<comment type="caution">
    <text evidence="2">The sequence shown here is derived from an EMBL/GenBank/DDBJ whole genome shotgun (WGS) entry which is preliminary data.</text>
</comment>
<dbReference type="PANTHER" id="PTHR12110">
    <property type="entry name" value="HYDROXYPYRUVATE ISOMERASE"/>
    <property type="match status" value="1"/>
</dbReference>